<dbReference type="RefSeq" id="XP_004039966.1">
    <property type="nucleotide sequence ID" value="XM_004039918.1"/>
</dbReference>
<feature type="transmembrane region" description="Helical" evidence="1">
    <location>
        <begin position="607"/>
        <end position="626"/>
    </location>
</feature>
<dbReference type="OrthoDB" id="77931at2759"/>
<keyword evidence="1" id="KW-1133">Transmembrane helix</keyword>
<gene>
    <name evidence="2" type="ORF">IMG5_004650</name>
</gene>
<feature type="transmembrane region" description="Helical" evidence="1">
    <location>
        <begin position="450"/>
        <end position="467"/>
    </location>
</feature>
<feature type="transmembrane region" description="Helical" evidence="1">
    <location>
        <begin position="638"/>
        <end position="657"/>
    </location>
</feature>
<protein>
    <recommendedName>
        <fullName evidence="4">Transmembrane protein</fullName>
    </recommendedName>
</protein>
<dbReference type="STRING" id="857967.G0QJF0"/>
<keyword evidence="1" id="KW-0812">Transmembrane</keyword>
<feature type="transmembrane region" description="Helical" evidence="1">
    <location>
        <begin position="369"/>
        <end position="389"/>
    </location>
</feature>
<evidence type="ECO:0000313" key="3">
    <source>
        <dbReference type="Proteomes" id="UP000008983"/>
    </source>
</evidence>
<name>G0QJF0_ICHMU</name>
<evidence type="ECO:0000313" key="2">
    <source>
        <dbReference type="EMBL" id="EGR34662.1"/>
    </source>
</evidence>
<feature type="transmembrane region" description="Helical" evidence="1">
    <location>
        <begin position="395"/>
        <end position="414"/>
    </location>
</feature>
<organism evidence="2 3">
    <name type="scientific">Ichthyophthirius multifiliis</name>
    <name type="common">White spot disease agent</name>
    <name type="synonym">Ich</name>
    <dbReference type="NCBI Taxonomy" id="5932"/>
    <lineage>
        <taxon>Eukaryota</taxon>
        <taxon>Sar</taxon>
        <taxon>Alveolata</taxon>
        <taxon>Ciliophora</taxon>
        <taxon>Intramacronucleata</taxon>
        <taxon>Oligohymenophorea</taxon>
        <taxon>Hymenostomatida</taxon>
        <taxon>Ophryoglenina</taxon>
        <taxon>Ichthyophthirius</taxon>
    </lineage>
</organism>
<dbReference type="InParanoid" id="G0QJF0"/>
<dbReference type="PANTHER" id="PTHR11319">
    <property type="entry name" value="G PROTEIN-COUPLED RECEPTOR-RELATED"/>
    <property type="match status" value="1"/>
</dbReference>
<sequence>MISIIQQIYQVIIEDTQITQNTALKGGGLVSLGGDAFLKGTSQIVNNISTSQQFNNIQSNPQALKIYLQKNKEIIELTQKNDKGQFIITNWASGQQENNGSFIVKFLDQENGQEVDFPTTEDAIFSLDEDNDASANIKGTFNARYSEKYQGFYFNKIIFDLYPKYEKGLSVKITCDAIKIPIYNSQSKYVTYKQDYDVKINIKMRGCIRGEIYLESSRECHYCQAGKYSIIENSKFCKECPNVGVIQCPGGSEIQLNSGYFRRIPESDIIEECKNLIENCVGGYEAGNNSCALGHIGALCESCDIYGIQWGESWSNSAQFKCGKCSEISGNAIKMFFISLYTLIAILFSVKSTMIVIENYILAYYLQRIGLISNSVIIGNQIGILIKIFTNHVQLIYVLATFDLQLPSVIGGIINNVGNPIQQMIFSTDCYLLSITTSVKIIYARLIWSLLLPFGYIGCFLIFYLAILQIKKIRIQQTVIWITCIYMFISIQPSIISQYISTISCRTIVGLQYIKADVSYECYTDEHNKWMLTFILPILFIWVFGIPAYFISNLYRNRTNLDKLKIKYKFGFLYHEYKKESYFWELIKIFEKTLVIIFLNIYDSYIIIKGILVLLIIFNYYILSLNFQPYQNIIFNNIDKLSSQVVLISIILALFAYKNYFEYFIWIAYILIAYINLYFLFKMILVLMNGYLIKYQQQLFNIYQKINLKLPKLSRLLK</sequence>
<keyword evidence="1" id="KW-0472">Membrane</keyword>
<dbReference type="GeneID" id="14910852"/>
<dbReference type="OMA" id="NICEISI"/>
<feature type="transmembrane region" description="Helical" evidence="1">
    <location>
        <begin position="335"/>
        <end position="357"/>
    </location>
</feature>
<dbReference type="AlphaFoldDB" id="G0QJF0"/>
<evidence type="ECO:0008006" key="4">
    <source>
        <dbReference type="Google" id="ProtNLM"/>
    </source>
</evidence>
<feature type="transmembrane region" description="Helical" evidence="1">
    <location>
        <begin position="479"/>
        <end position="500"/>
    </location>
</feature>
<evidence type="ECO:0000256" key="1">
    <source>
        <dbReference type="SAM" id="Phobius"/>
    </source>
</evidence>
<reference evidence="2 3" key="1">
    <citation type="submission" date="2011-07" db="EMBL/GenBank/DDBJ databases">
        <authorList>
            <person name="Coyne R."/>
            <person name="Brami D."/>
            <person name="Johnson J."/>
            <person name="Hostetler J."/>
            <person name="Hannick L."/>
            <person name="Clark T."/>
            <person name="Cassidy-Hanley D."/>
            <person name="Inman J."/>
        </authorList>
    </citation>
    <scope>NUCLEOTIDE SEQUENCE [LARGE SCALE GENOMIC DNA]</scope>
    <source>
        <strain evidence="2 3">G5</strain>
    </source>
</reference>
<feature type="transmembrane region" description="Helical" evidence="1">
    <location>
        <begin position="663"/>
        <end position="688"/>
    </location>
</feature>
<dbReference type="Proteomes" id="UP000008983">
    <property type="component" value="Unassembled WGS sequence"/>
</dbReference>
<keyword evidence="3" id="KW-1185">Reference proteome</keyword>
<accession>G0QJF0</accession>
<feature type="non-terminal residue" evidence="2">
    <location>
        <position position="718"/>
    </location>
</feature>
<dbReference type="EMBL" id="GL983061">
    <property type="protein sequence ID" value="EGR34662.1"/>
    <property type="molecule type" value="Genomic_DNA"/>
</dbReference>
<feature type="transmembrane region" description="Helical" evidence="1">
    <location>
        <begin position="534"/>
        <end position="555"/>
    </location>
</feature>
<dbReference type="PANTHER" id="PTHR11319:SF35">
    <property type="entry name" value="OUTER MEMBRANE PROTEIN PMPC-RELATED"/>
    <property type="match status" value="1"/>
</dbReference>
<proteinExistence type="predicted"/>
<dbReference type="eggNOG" id="KOG3525">
    <property type="taxonomic scope" value="Eukaryota"/>
</dbReference>